<name>A0A926HXF7_9FIRM</name>
<keyword evidence="2" id="KW-1185">Reference proteome</keyword>
<evidence type="ECO:0000313" key="1">
    <source>
        <dbReference type="EMBL" id="MBC8538716.1"/>
    </source>
</evidence>
<reference evidence="1" key="1">
    <citation type="submission" date="2020-08" db="EMBL/GenBank/DDBJ databases">
        <title>Genome public.</title>
        <authorList>
            <person name="Liu C."/>
            <person name="Sun Q."/>
        </authorList>
    </citation>
    <scope>NUCLEOTIDE SEQUENCE</scope>
    <source>
        <strain evidence="1">NSJ-63</strain>
    </source>
</reference>
<accession>A0A926HXF7</accession>
<evidence type="ECO:0000313" key="2">
    <source>
        <dbReference type="Proteomes" id="UP000617951"/>
    </source>
</evidence>
<organism evidence="1 2">
    <name type="scientific">Guopingia tenuis</name>
    <dbReference type="NCBI Taxonomy" id="2763656"/>
    <lineage>
        <taxon>Bacteria</taxon>
        <taxon>Bacillati</taxon>
        <taxon>Bacillota</taxon>
        <taxon>Clostridia</taxon>
        <taxon>Christensenellales</taxon>
        <taxon>Christensenellaceae</taxon>
        <taxon>Guopingia</taxon>
    </lineage>
</organism>
<protein>
    <submittedName>
        <fullName evidence="1">Uncharacterized protein</fullName>
    </submittedName>
</protein>
<dbReference type="EMBL" id="JACRSS010000003">
    <property type="protein sequence ID" value="MBC8538716.1"/>
    <property type="molecule type" value="Genomic_DNA"/>
</dbReference>
<proteinExistence type="predicted"/>
<comment type="caution">
    <text evidence="1">The sequence shown here is derived from an EMBL/GenBank/DDBJ whole genome shotgun (WGS) entry which is preliminary data.</text>
</comment>
<dbReference type="AlphaFoldDB" id="A0A926HXF7"/>
<dbReference type="RefSeq" id="WP_178618521.1">
    <property type="nucleotide sequence ID" value="NZ_JACRSS010000003.1"/>
</dbReference>
<dbReference type="Proteomes" id="UP000617951">
    <property type="component" value="Unassembled WGS sequence"/>
</dbReference>
<sequence length="76" mass="8754">MAKFIDKNGEPLSEEELMEASGGVEINPEHHWYGNKYAICNKCGCKDWDIIDCPSVNRLQIRCKKCGNIEYRDMKS</sequence>
<gene>
    <name evidence="1" type="ORF">H8693_07180</name>
</gene>